<dbReference type="GO" id="GO:0016020">
    <property type="term" value="C:membrane"/>
    <property type="evidence" value="ECO:0007669"/>
    <property type="project" value="UniProtKB-SubCell"/>
</dbReference>
<keyword evidence="4 9" id="KW-0732">Signal</keyword>
<dbReference type="SMART" id="SM01320">
    <property type="entry name" value="TRP_N"/>
    <property type="match status" value="1"/>
</dbReference>
<feature type="chain" id="PRO_5043709693" evidence="9">
    <location>
        <begin position="28"/>
        <end position="977"/>
    </location>
</feature>
<organism evidence="11 12">
    <name type="scientific">Cladorrhinum samala</name>
    <dbReference type="NCBI Taxonomy" id="585594"/>
    <lineage>
        <taxon>Eukaryota</taxon>
        <taxon>Fungi</taxon>
        <taxon>Dikarya</taxon>
        <taxon>Ascomycota</taxon>
        <taxon>Pezizomycotina</taxon>
        <taxon>Sordariomycetes</taxon>
        <taxon>Sordariomycetidae</taxon>
        <taxon>Sordariales</taxon>
        <taxon>Podosporaceae</taxon>
        <taxon>Cladorrhinum</taxon>
    </lineage>
</organism>
<keyword evidence="6 8" id="KW-0472">Membrane</keyword>
<dbReference type="PANTHER" id="PTHR31145">
    <property type="entry name" value="INTEGRAL MEMBRANE PROTEIN (AFU_ORTHOLOGUE AFUA_7G01610)"/>
    <property type="match status" value="1"/>
</dbReference>
<evidence type="ECO:0000256" key="4">
    <source>
        <dbReference type="ARBA" id="ARBA00022729"/>
    </source>
</evidence>
<feature type="transmembrane region" description="Helical" evidence="8">
    <location>
        <begin position="196"/>
        <end position="222"/>
    </location>
</feature>
<feature type="compositionally biased region" description="Polar residues" evidence="7">
    <location>
        <begin position="905"/>
        <end position="929"/>
    </location>
</feature>
<dbReference type="Proteomes" id="UP001321749">
    <property type="component" value="Unassembled WGS sequence"/>
</dbReference>
<dbReference type="InterPro" id="IPR040241">
    <property type="entry name" value="TRP_Flc/Pkd2-like"/>
</dbReference>
<feature type="compositionally biased region" description="Basic and acidic residues" evidence="7">
    <location>
        <begin position="954"/>
        <end position="977"/>
    </location>
</feature>
<accession>A0AAV9I500</accession>
<dbReference type="InterPro" id="IPR010308">
    <property type="entry name" value="TRP_C"/>
</dbReference>
<comment type="subcellular location">
    <subcellularLocation>
        <location evidence="1">Membrane</location>
        <topology evidence="1">Multi-pass membrane protein</topology>
    </subcellularLocation>
</comment>
<evidence type="ECO:0000256" key="3">
    <source>
        <dbReference type="ARBA" id="ARBA00022692"/>
    </source>
</evidence>
<feature type="region of interest" description="Disordered" evidence="7">
    <location>
        <begin position="719"/>
        <end position="773"/>
    </location>
</feature>
<feature type="transmembrane region" description="Helical" evidence="8">
    <location>
        <begin position="464"/>
        <end position="485"/>
    </location>
</feature>
<proteinExistence type="inferred from homology"/>
<evidence type="ECO:0000256" key="8">
    <source>
        <dbReference type="SAM" id="Phobius"/>
    </source>
</evidence>
<feature type="domain" description="ML-like" evidence="10">
    <location>
        <begin position="51"/>
        <end position="193"/>
    </location>
</feature>
<sequence length="977" mass="107130">MKPWGGGLRGPVGFLFCFFTWATVSQARTVSYSTGTDKDGITRQLASNRDPSLFTGDYGNCLGGESPFQISKYDAAYYADNMTIAFHLEGSSYLDNETFIMHISVDAYGQNRFEMTFNPCNMNIASLCPLRSSVPILAWAEIRVGPEQIGGIPDIAYRIPDFEGTTTLRIFRNSTRTQVGCLQAVMKNGNSVSQPYVIAPALGIFTLVAALASFFTAIYGVSVPHMRMHHSHSLSVWLVFETWQEIFLSGALNVSWPSVLVAWRTNFAWAAGFVWAPPFTEKLKGFTGLKGSVGKVGGVLASKAVDIDGRGEELVNNIYGRYAVNQAVNAVAKRASESSSDDPWAYNWNGDAVEAGMPLPGTWPGFAGTLLAVHVPAADAFMVVFIWFLVVVGMVLAGILGLKMLLEGLVVIKWIKKDRLEYFRSHWVGFLGQGLMRTCVIGFFTLMTLILFEFAIRNAVGPVAVAALMFLIVLMGLGLSVAHACRTRTRDGRLSVSRDRAVFYRCKMVLVPVWESSLKEHEVELRSVFSLPMYRIRNIYPDPDHPEVHMDQGFIKRFGWMTTRYRQSRWWFLAYYLTYLFVRAAFLGGGSATPKTQICGLLIWDTANLILMAMLNPFESARNTAMGAWILNICRIVTTGISIAFLPELKVDRIITTALGIIIIVIHSLVAIALLILIILGAISARLSLLRNQENFTPRWLDNIRIRWYEAMDVKRRDSWKPPPSNKVKRSKEEEEVSKEPATPPEPHFSVASIRRHPKIEDEDPVNQWKDSDSSIVNDLEKLGNVGMKSSRQSRAVSARSSMQISAGSLPRTARVSRISWSTTEFGDPSLSRPGSALAKRLNGMNLVMPPLDGAGALSGGDGASSVGFNAMSNITLVSSGGVGGFGDNSSGLRSAVGLIKPQSSLQTMRTGRSSITAVGSTTSRDSTPLPSPGFPPDGYASSTSGGDGGTLAKLEEAEDKEREGVKDEAVKMVEKE</sequence>
<dbReference type="GO" id="GO:0009272">
    <property type="term" value="P:fungal-type cell wall biogenesis"/>
    <property type="evidence" value="ECO:0007669"/>
    <property type="project" value="TreeGrafter"/>
</dbReference>
<gene>
    <name evidence="11" type="ORF">QBC42DRAFT_319140</name>
</gene>
<dbReference type="EMBL" id="MU864929">
    <property type="protein sequence ID" value="KAK4466910.1"/>
    <property type="molecule type" value="Genomic_DNA"/>
</dbReference>
<evidence type="ECO:0000256" key="7">
    <source>
        <dbReference type="SAM" id="MobiDB-lite"/>
    </source>
</evidence>
<evidence type="ECO:0000256" key="1">
    <source>
        <dbReference type="ARBA" id="ARBA00004141"/>
    </source>
</evidence>
<dbReference type="Pfam" id="PF06011">
    <property type="entry name" value="TRP"/>
    <property type="match status" value="1"/>
</dbReference>
<keyword evidence="5 8" id="KW-1133">Transmembrane helix</keyword>
<dbReference type="Pfam" id="PF14558">
    <property type="entry name" value="TRP_N"/>
    <property type="match status" value="1"/>
</dbReference>
<evidence type="ECO:0000259" key="10">
    <source>
        <dbReference type="SMART" id="SM01320"/>
    </source>
</evidence>
<dbReference type="GO" id="GO:0055085">
    <property type="term" value="P:transmembrane transport"/>
    <property type="evidence" value="ECO:0007669"/>
    <property type="project" value="TreeGrafter"/>
</dbReference>
<dbReference type="AlphaFoldDB" id="A0AAV9I500"/>
<name>A0AAV9I500_9PEZI</name>
<reference evidence="11" key="1">
    <citation type="journal article" date="2023" name="Mol. Phylogenet. Evol.">
        <title>Genome-scale phylogeny and comparative genomics of the fungal order Sordariales.</title>
        <authorList>
            <person name="Hensen N."/>
            <person name="Bonometti L."/>
            <person name="Westerberg I."/>
            <person name="Brannstrom I.O."/>
            <person name="Guillou S."/>
            <person name="Cros-Aarteil S."/>
            <person name="Calhoun S."/>
            <person name="Haridas S."/>
            <person name="Kuo A."/>
            <person name="Mondo S."/>
            <person name="Pangilinan J."/>
            <person name="Riley R."/>
            <person name="LaButti K."/>
            <person name="Andreopoulos B."/>
            <person name="Lipzen A."/>
            <person name="Chen C."/>
            <person name="Yan M."/>
            <person name="Daum C."/>
            <person name="Ng V."/>
            <person name="Clum A."/>
            <person name="Steindorff A."/>
            <person name="Ohm R.A."/>
            <person name="Martin F."/>
            <person name="Silar P."/>
            <person name="Natvig D.O."/>
            <person name="Lalanne C."/>
            <person name="Gautier V."/>
            <person name="Ament-Velasquez S.L."/>
            <person name="Kruys A."/>
            <person name="Hutchinson M.I."/>
            <person name="Powell A.J."/>
            <person name="Barry K."/>
            <person name="Miller A.N."/>
            <person name="Grigoriev I.V."/>
            <person name="Debuchy R."/>
            <person name="Gladieux P."/>
            <person name="Hiltunen Thoren M."/>
            <person name="Johannesson H."/>
        </authorList>
    </citation>
    <scope>NUCLEOTIDE SEQUENCE</scope>
    <source>
        <strain evidence="11">PSN324</strain>
    </source>
</reference>
<evidence type="ECO:0000256" key="6">
    <source>
        <dbReference type="ARBA" id="ARBA00023136"/>
    </source>
</evidence>
<comment type="caution">
    <text evidence="11">The sequence shown here is derived from an EMBL/GenBank/DDBJ whole genome shotgun (WGS) entry which is preliminary data.</text>
</comment>
<feature type="transmembrane region" description="Helical" evidence="8">
    <location>
        <begin position="427"/>
        <end position="452"/>
    </location>
</feature>
<evidence type="ECO:0000256" key="5">
    <source>
        <dbReference type="ARBA" id="ARBA00022989"/>
    </source>
</evidence>
<keyword evidence="3 8" id="KW-0812">Transmembrane</keyword>
<feature type="region of interest" description="Disordered" evidence="7">
    <location>
        <begin position="905"/>
        <end position="977"/>
    </location>
</feature>
<dbReference type="InterPro" id="IPR032800">
    <property type="entry name" value="TRP_N"/>
</dbReference>
<evidence type="ECO:0000313" key="12">
    <source>
        <dbReference type="Proteomes" id="UP001321749"/>
    </source>
</evidence>
<evidence type="ECO:0000256" key="9">
    <source>
        <dbReference type="SAM" id="SignalP"/>
    </source>
</evidence>
<keyword evidence="12" id="KW-1185">Reference proteome</keyword>
<evidence type="ECO:0000256" key="2">
    <source>
        <dbReference type="ARBA" id="ARBA00010642"/>
    </source>
</evidence>
<feature type="transmembrane region" description="Helical" evidence="8">
    <location>
        <begin position="658"/>
        <end position="683"/>
    </location>
</feature>
<feature type="transmembrane region" description="Helical" evidence="8">
    <location>
        <begin position="380"/>
        <end position="406"/>
    </location>
</feature>
<reference evidence="11" key="2">
    <citation type="submission" date="2023-06" db="EMBL/GenBank/DDBJ databases">
        <authorList>
            <consortium name="Lawrence Berkeley National Laboratory"/>
            <person name="Mondo S.J."/>
            <person name="Hensen N."/>
            <person name="Bonometti L."/>
            <person name="Westerberg I."/>
            <person name="Brannstrom I.O."/>
            <person name="Guillou S."/>
            <person name="Cros-Aarteil S."/>
            <person name="Calhoun S."/>
            <person name="Haridas S."/>
            <person name="Kuo A."/>
            <person name="Pangilinan J."/>
            <person name="Riley R."/>
            <person name="Labutti K."/>
            <person name="Andreopoulos B."/>
            <person name="Lipzen A."/>
            <person name="Chen C."/>
            <person name="Yanf M."/>
            <person name="Daum C."/>
            <person name="Ng V."/>
            <person name="Clum A."/>
            <person name="Steindorff A."/>
            <person name="Ohm R."/>
            <person name="Martin F."/>
            <person name="Silar P."/>
            <person name="Natvig D."/>
            <person name="Lalanne C."/>
            <person name="Gautier V."/>
            <person name="Ament-Velasquez S.L."/>
            <person name="Kruys A."/>
            <person name="Hutchinson M.I."/>
            <person name="Powell A.J."/>
            <person name="Barry K."/>
            <person name="Miller A.N."/>
            <person name="Grigoriev I.V."/>
            <person name="Debuchy R."/>
            <person name="Gladieux P."/>
            <person name="Thoren M.H."/>
            <person name="Johannesson H."/>
        </authorList>
    </citation>
    <scope>NUCLEOTIDE SEQUENCE</scope>
    <source>
        <strain evidence="11">PSN324</strain>
    </source>
</reference>
<protein>
    <submittedName>
        <fullName evidence="11">Flavin carrier protein 2</fullName>
    </submittedName>
</protein>
<dbReference type="PANTHER" id="PTHR31145:SF7">
    <property type="entry name" value="TRP-LIKE ION CHANNEL"/>
    <property type="match status" value="1"/>
</dbReference>
<evidence type="ECO:0000313" key="11">
    <source>
        <dbReference type="EMBL" id="KAK4466910.1"/>
    </source>
</evidence>
<comment type="similarity">
    <text evidence="2">Belongs to the transient receptor potential (TRP) ion channel family.</text>
</comment>
<feature type="signal peptide" evidence="9">
    <location>
        <begin position="1"/>
        <end position="27"/>
    </location>
</feature>
<feature type="transmembrane region" description="Helical" evidence="8">
    <location>
        <begin position="627"/>
        <end position="646"/>
    </location>
</feature>
<feature type="transmembrane region" description="Helical" evidence="8">
    <location>
        <begin position="570"/>
        <end position="589"/>
    </location>
</feature>